<dbReference type="EMBL" id="AP021889">
    <property type="protein sequence ID" value="BBP46178.1"/>
    <property type="molecule type" value="Genomic_DNA"/>
</dbReference>
<name>A0A6F8PVZ9_9GAMM</name>
<evidence type="ECO:0000313" key="2">
    <source>
        <dbReference type="Proteomes" id="UP000501726"/>
    </source>
</evidence>
<dbReference type="KEGG" id="tse:THMIRHAS_15510"/>
<gene>
    <name evidence="1" type="primary">kpsC</name>
    <name evidence="1" type="ORF">THMIRHAS_15510</name>
</gene>
<organism evidence="1 2">
    <name type="scientific">Thiosulfatimonas sediminis</name>
    <dbReference type="NCBI Taxonomy" id="2675054"/>
    <lineage>
        <taxon>Bacteria</taxon>
        <taxon>Pseudomonadati</taxon>
        <taxon>Pseudomonadota</taxon>
        <taxon>Gammaproteobacteria</taxon>
        <taxon>Thiotrichales</taxon>
        <taxon>Piscirickettsiaceae</taxon>
        <taxon>Thiosulfatimonas</taxon>
    </lineage>
</organism>
<keyword evidence="2" id="KW-1185">Reference proteome</keyword>
<protein>
    <submittedName>
        <fullName evidence="1">Capsule polysaccharide transporter</fullName>
    </submittedName>
</protein>
<sequence>MPILQPLTSLPMNKVLNLSGYGFYWYNLKALLSVSGNRHFIGWGQKRSGRFAQWCAKRFNGSFTLLEDGFIRSLGLGVDGAQAMSLVLDDVGIYYDATRPSRLENLLNQTDFTKQSGLIEQAKQAIEFIQKHAISKYNHAPNIHAETFPELFEKLQSPRQKILVIAQTQGDASLAYGYGNQFSTRDLIQAAIDENPGAGIYLKIHPDVLSGKKASDIDLDFAAQYCILIQEDVNPIGLLTYFEKVYTKTSQMGFEALLLGKACVCFGVPFYAGWGLTDDRVKIERRERKLSLQEVFAAAYILYPTYYDSYQQKSSNLLEVLHTLNRLKQRAIPKADIAFFLGFSWWKRPYVKPFFRAGEVGKFVFLNPFKMPFCAHPHARIALDKALKRGLNAKSCFCIWGRKAFPEVEEYARVNQIKLYRIEDGFVRSISLGSDLTQPYSLVVDARGIYFDPTAASDLEHLLLTYDFQAELELLKRAEQAADYLVAQKLSKYNLYHYQVLSFPKGRKVILVPGQVEDDASIRFGAPGMTNLKLLQAVRKNCPDDYIVYKPHPDVLVGNRTGRIDQQEALVSCNQIVTEVSIDSVLEQAHEVHTLTSLVGFEALMRGKKVVTYGKPFYAGWGLTEDLQPCESRQRRLSLNELLAGVLLLYPRYINPKTHSACELEVVFAGLSAQREKIQQSSLIRFWLRLRNSALRKLQKTVRIYSR</sequence>
<evidence type="ECO:0000313" key="1">
    <source>
        <dbReference type="EMBL" id="BBP46178.1"/>
    </source>
</evidence>
<dbReference type="AlphaFoldDB" id="A0A6F8PVZ9"/>
<dbReference type="GO" id="GO:0015774">
    <property type="term" value="P:polysaccharide transport"/>
    <property type="evidence" value="ECO:0007669"/>
    <property type="project" value="InterPro"/>
</dbReference>
<dbReference type="CDD" id="cd16440">
    <property type="entry name" value="beta_Kdo_transferase_KpsC_1"/>
    <property type="match status" value="1"/>
</dbReference>
<reference evidence="2" key="1">
    <citation type="submission" date="2019-11" db="EMBL/GenBank/DDBJ databases">
        <title>Isolation and characterization of two novel species in the genus Thiomicrorhabdus.</title>
        <authorList>
            <person name="Mochizuki J."/>
            <person name="Kojima H."/>
            <person name="Fukui M."/>
        </authorList>
    </citation>
    <scope>NUCLEOTIDE SEQUENCE [LARGE SCALE GENOMIC DNA]</scope>
    <source>
        <strain evidence="2">aks77</strain>
    </source>
</reference>
<dbReference type="Proteomes" id="UP000501726">
    <property type="component" value="Chromosome"/>
</dbReference>
<dbReference type="Pfam" id="PF05159">
    <property type="entry name" value="Capsule_synth"/>
    <property type="match status" value="2"/>
</dbReference>
<dbReference type="GO" id="GO:0000271">
    <property type="term" value="P:polysaccharide biosynthetic process"/>
    <property type="evidence" value="ECO:0007669"/>
    <property type="project" value="InterPro"/>
</dbReference>
<dbReference type="InterPro" id="IPR007833">
    <property type="entry name" value="Capsule_polysaccharide_synth"/>
</dbReference>
<proteinExistence type="predicted"/>
<accession>A0A6F8PVZ9</accession>
<dbReference type="CDD" id="cd16439">
    <property type="entry name" value="beta_Kdo_transferase_KpsC_2"/>
    <property type="match status" value="1"/>
</dbReference>